<sequence length="279" mass="30007">MDSMRSLNSSLPRSSSTKRSNPPPEQLIQSFKTAALSVTNLYKTAAADQARARDAGYQHALDDLLVFLDKENLGLDDGEGWKVRQWATERLDGSPVGHTGSDSEDERVETTKRARSSSPTVQRSTGLEADNLRQPSRSTSPVRTTSTSMPPPQAPAQTSSPLQAPQPFLFRSAIPYPQDVDMQTPESTTNNTSPSPQEPQSQAQITSSGPSVRLEVVPRGSRTPHRGSRHTTRPAAGTRSLGAGAGSKRRIPFGDYFDLGSLGDGKDGFGGGGKRSRFT</sequence>
<accession>A0AA39R933</accession>
<feature type="compositionally biased region" description="Polar residues" evidence="1">
    <location>
        <begin position="116"/>
        <end position="125"/>
    </location>
</feature>
<feature type="compositionally biased region" description="Low complexity" evidence="1">
    <location>
        <begin position="135"/>
        <end position="148"/>
    </location>
</feature>
<dbReference type="PANTHER" id="PTHR38645">
    <property type="entry name" value="CHROMOSOME 9, WHOLE GENOME SHOTGUN SEQUENCE"/>
    <property type="match status" value="1"/>
</dbReference>
<dbReference type="EMBL" id="JAFEKC020000001">
    <property type="protein sequence ID" value="KAK0517120.1"/>
    <property type="molecule type" value="Genomic_DNA"/>
</dbReference>
<protein>
    <submittedName>
        <fullName evidence="2">Uncharacterized protein</fullName>
    </submittedName>
</protein>
<feature type="compositionally biased region" description="Low complexity" evidence="1">
    <location>
        <begin position="1"/>
        <end position="20"/>
    </location>
</feature>
<feature type="region of interest" description="Disordered" evidence="1">
    <location>
        <begin position="1"/>
        <end position="25"/>
    </location>
</feature>
<dbReference type="PANTHER" id="PTHR38645:SF1">
    <property type="entry name" value="YALI0F12243P"/>
    <property type="match status" value="1"/>
</dbReference>
<gene>
    <name evidence="2" type="ORF">JMJ35_000275</name>
</gene>
<dbReference type="Proteomes" id="UP001166286">
    <property type="component" value="Unassembled WGS sequence"/>
</dbReference>
<feature type="region of interest" description="Disordered" evidence="1">
    <location>
        <begin position="91"/>
        <end position="279"/>
    </location>
</feature>
<name>A0AA39R933_9LECA</name>
<proteinExistence type="predicted"/>
<feature type="compositionally biased region" description="Low complexity" evidence="1">
    <location>
        <begin position="183"/>
        <end position="202"/>
    </location>
</feature>
<evidence type="ECO:0000313" key="2">
    <source>
        <dbReference type="EMBL" id="KAK0517120.1"/>
    </source>
</evidence>
<evidence type="ECO:0000256" key="1">
    <source>
        <dbReference type="SAM" id="MobiDB-lite"/>
    </source>
</evidence>
<feature type="compositionally biased region" description="Low complexity" evidence="1">
    <location>
        <begin position="155"/>
        <end position="167"/>
    </location>
</feature>
<keyword evidence="3" id="KW-1185">Reference proteome</keyword>
<dbReference type="AlphaFoldDB" id="A0AA39R933"/>
<comment type="caution">
    <text evidence="2">The sequence shown here is derived from an EMBL/GenBank/DDBJ whole genome shotgun (WGS) entry which is preliminary data.</text>
</comment>
<feature type="compositionally biased region" description="Basic residues" evidence="1">
    <location>
        <begin position="222"/>
        <end position="232"/>
    </location>
</feature>
<organism evidence="2 3">
    <name type="scientific">Cladonia borealis</name>
    <dbReference type="NCBI Taxonomy" id="184061"/>
    <lineage>
        <taxon>Eukaryota</taxon>
        <taxon>Fungi</taxon>
        <taxon>Dikarya</taxon>
        <taxon>Ascomycota</taxon>
        <taxon>Pezizomycotina</taxon>
        <taxon>Lecanoromycetes</taxon>
        <taxon>OSLEUM clade</taxon>
        <taxon>Lecanoromycetidae</taxon>
        <taxon>Lecanorales</taxon>
        <taxon>Lecanorineae</taxon>
        <taxon>Cladoniaceae</taxon>
        <taxon>Cladonia</taxon>
    </lineage>
</organism>
<evidence type="ECO:0000313" key="3">
    <source>
        <dbReference type="Proteomes" id="UP001166286"/>
    </source>
</evidence>
<reference evidence="2" key="1">
    <citation type="submission" date="2023-03" db="EMBL/GenBank/DDBJ databases">
        <title>Complete genome of Cladonia borealis.</title>
        <authorList>
            <person name="Park H."/>
        </authorList>
    </citation>
    <scope>NUCLEOTIDE SEQUENCE</scope>
    <source>
        <strain evidence="2">ANT050790</strain>
    </source>
</reference>